<dbReference type="AlphaFoldDB" id="A0A1I4BD99"/>
<name>A0A1I4BD99_9HYPH</name>
<dbReference type="Proteomes" id="UP000323300">
    <property type="component" value="Unassembled WGS sequence"/>
</dbReference>
<protein>
    <submittedName>
        <fullName evidence="2">Glycerophosphoryl diester phosphodiesterase</fullName>
    </submittedName>
</protein>
<dbReference type="PANTHER" id="PTHR46211:SF10">
    <property type="entry name" value="EXPORTED PROTEIN"/>
    <property type="match status" value="1"/>
</dbReference>
<dbReference type="InterPro" id="IPR017946">
    <property type="entry name" value="PLC-like_Pdiesterase_TIM-brl"/>
</dbReference>
<dbReference type="GO" id="GO:0006629">
    <property type="term" value="P:lipid metabolic process"/>
    <property type="evidence" value="ECO:0007669"/>
    <property type="project" value="InterPro"/>
</dbReference>
<proteinExistence type="predicted"/>
<dbReference type="Gene3D" id="3.20.20.190">
    <property type="entry name" value="Phosphatidylinositol (PI) phosphodiesterase"/>
    <property type="match status" value="1"/>
</dbReference>
<evidence type="ECO:0000313" key="3">
    <source>
        <dbReference type="Proteomes" id="UP000323300"/>
    </source>
</evidence>
<dbReference type="Pfam" id="PF03009">
    <property type="entry name" value="GDPD"/>
    <property type="match status" value="1"/>
</dbReference>
<evidence type="ECO:0000259" key="1">
    <source>
        <dbReference type="PROSITE" id="PS51704"/>
    </source>
</evidence>
<dbReference type="RefSeq" id="WP_210249688.1">
    <property type="nucleotide sequence ID" value="NZ_BSPE01000007.1"/>
</dbReference>
<reference evidence="2 3" key="1">
    <citation type="submission" date="2016-10" db="EMBL/GenBank/DDBJ databases">
        <authorList>
            <person name="Varghese N."/>
            <person name="Submissions S."/>
        </authorList>
    </citation>
    <scope>NUCLEOTIDE SEQUENCE [LARGE SCALE GENOMIC DNA]</scope>
    <source>
        <strain evidence="2 3">DSM 21822</strain>
    </source>
</reference>
<feature type="domain" description="GP-PDE" evidence="1">
    <location>
        <begin position="35"/>
        <end position="304"/>
    </location>
</feature>
<dbReference type="PANTHER" id="PTHR46211">
    <property type="entry name" value="GLYCEROPHOSPHORYL DIESTER PHOSPHODIESTERASE"/>
    <property type="match status" value="1"/>
</dbReference>
<keyword evidence="3" id="KW-1185">Reference proteome</keyword>
<organism evidence="2 3">
    <name type="scientific">Neomesorhizobium albiziae</name>
    <dbReference type="NCBI Taxonomy" id="335020"/>
    <lineage>
        <taxon>Bacteria</taxon>
        <taxon>Pseudomonadati</taxon>
        <taxon>Pseudomonadota</taxon>
        <taxon>Alphaproteobacteria</taxon>
        <taxon>Hyphomicrobiales</taxon>
        <taxon>Phyllobacteriaceae</taxon>
        <taxon>Neomesorhizobium</taxon>
    </lineage>
</organism>
<dbReference type="SUPFAM" id="SSF51695">
    <property type="entry name" value="PLC-like phosphodiesterases"/>
    <property type="match status" value="1"/>
</dbReference>
<sequence length="307" mass="33184">MMRVPFVMRKMAFRRLASLAIIGAFGIGAAFAGSPEIIAHRGGTADAPENTLVAIQTALDNGADAVWVTVQESKDGVIVLYRPSDLKSLTDMSGPVSAYTASELAGTDAGWAFSHDKGQNHPFRGKGIGIPRLDAVLQAFPKTKFYIDIKSPDANPEQLGKALLATLEASQSLDRTRVYSTDTKYLQALPSAVRRFEARDDTRTLLANVTMAHQCDLTADNSAPRWHGLELAREVEVVEKYTLGEGISKAELTWDKEAMDCFRSKGAAHIILFGINSLDDYHKAVALGADGVMVNSPKEAKSFSGKP</sequence>
<gene>
    <name evidence="2" type="ORF">SAMN04488498_11055</name>
</gene>
<accession>A0A1I4BD99</accession>
<dbReference type="PROSITE" id="PS51704">
    <property type="entry name" value="GP_PDE"/>
    <property type="match status" value="1"/>
</dbReference>
<dbReference type="GO" id="GO:0008081">
    <property type="term" value="F:phosphoric diester hydrolase activity"/>
    <property type="evidence" value="ECO:0007669"/>
    <property type="project" value="InterPro"/>
</dbReference>
<dbReference type="InterPro" id="IPR030395">
    <property type="entry name" value="GP_PDE_dom"/>
</dbReference>
<evidence type="ECO:0000313" key="2">
    <source>
        <dbReference type="EMBL" id="SFK66503.1"/>
    </source>
</evidence>
<dbReference type="EMBL" id="FOSL01000010">
    <property type="protein sequence ID" value="SFK66503.1"/>
    <property type="molecule type" value="Genomic_DNA"/>
</dbReference>